<evidence type="ECO:0000313" key="1">
    <source>
        <dbReference type="EMBL" id="SNW63057.1"/>
    </source>
</evidence>
<dbReference type="RefSeq" id="YP_009449359.1">
    <property type="nucleotide sequence ID" value="NC_036594.1"/>
</dbReference>
<proteinExistence type="predicted"/>
<name>A0A2I2L6A2_9VIRU</name>
<gene>
    <name evidence="1" type="ORF">ORPV_1153</name>
</gene>
<protein>
    <submittedName>
        <fullName evidence="1">Uncharacterized protein</fullName>
    </submittedName>
</protein>
<evidence type="ECO:0000313" key="2">
    <source>
        <dbReference type="Proteomes" id="UP000236316"/>
    </source>
</evidence>
<accession>A0A2I2L6A2</accession>
<sequence length="237" mass="27264">MENNKLLVLHVDINGTIVGFDSTDPNASIREAAAESFARSINLDGSFNRPGQESYYEFAKKSNPKGYKEEVYKFLEKYPEHKDTYERVVKVFEGGLFPSFHKLVREYVCENGARKKAVLVLRTFGKDGRWVTEELYDRHGMLMEEDTPEELTYQTISGIMLLLQTQNILTVDDYKRWDSNGRLPKYGKVIKGHPNLIQYGFDDNDCMYGIGEGVYINKVNTVEAALDEDYFVKLLPK</sequence>
<reference evidence="1" key="1">
    <citation type="submission" date="2017-08" db="EMBL/GenBank/DDBJ databases">
        <authorList>
            <consortium name="Urmite Genomes"/>
        </authorList>
    </citation>
    <scope>NUCLEOTIDE SEQUENCE [LARGE SCALE GENOMIC DNA]</scope>
    <source>
        <strain evidence="1">IHUMI-LCC2</strain>
    </source>
</reference>
<dbReference type="EMBL" id="LT906555">
    <property type="protein sequence ID" value="SNW63057.1"/>
    <property type="molecule type" value="Genomic_DNA"/>
</dbReference>
<keyword evidence="2" id="KW-1185">Reference proteome</keyword>
<organism evidence="1">
    <name type="scientific">Orpheovirus IHUMI-LCC2</name>
    <dbReference type="NCBI Taxonomy" id="2023057"/>
    <lineage>
        <taxon>Viruses</taxon>
        <taxon>Varidnaviria</taxon>
        <taxon>Bamfordvirae</taxon>
        <taxon>Nucleocytoviricota</taxon>
        <taxon>Megaviricetes</taxon>
        <taxon>Pimascovirales</taxon>
        <taxon>Ocovirineae</taxon>
        <taxon>Orpheoviridae</taxon>
        <taxon>Alphaorpheovirus</taxon>
        <taxon>Alphaorpheovirus massiliense</taxon>
    </lineage>
</organism>
<dbReference type="GeneID" id="35381823"/>
<dbReference type="Proteomes" id="UP000236316">
    <property type="component" value="Segment"/>
</dbReference>
<dbReference type="KEGG" id="vg:35381823"/>